<accession>A0A8S1N922</accession>
<keyword evidence="2" id="KW-1185">Reference proteome</keyword>
<evidence type="ECO:0000313" key="2">
    <source>
        <dbReference type="Proteomes" id="UP000692954"/>
    </source>
</evidence>
<dbReference type="AlphaFoldDB" id="A0A8S1N922"/>
<organism evidence="1 2">
    <name type="scientific">Paramecium sonneborni</name>
    <dbReference type="NCBI Taxonomy" id="65129"/>
    <lineage>
        <taxon>Eukaryota</taxon>
        <taxon>Sar</taxon>
        <taxon>Alveolata</taxon>
        <taxon>Ciliophora</taxon>
        <taxon>Intramacronucleata</taxon>
        <taxon>Oligohymenophorea</taxon>
        <taxon>Peniculida</taxon>
        <taxon>Parameciidae</taxon>
        <taxon>Paramecium</taxon>
    </lineage>
</organism>
<reference evidence="1" key="1">
    <citation type="submission" date="2021-01" db="EMBL/GenBank/DDBJ databases">
        <authorList>
            <consortium name="Genoscope - CEA"/>
            <person name="William W."/>
        </authorList>
    </citation>
    <scope>NUCLEOTIDE SEQUENCE</scope>
</reference>
<dbReference type="Proteomes" id="UP000692954">
    <property type="component" value="Unassembled WGS sequence"/>
</dbReference>
<evidence type="ECO:0000313" key="1">
    <source>
        <dbReference type="EMBL" id="CAD8087709.1"/>
    </source>
</evidence>
<name>A0A8S1N922_9CILI</name>
<proteinExistence type="predicted"/>
<sequence length="84" mass="9958">MKKPLLSRCGSMGMRTQSPYSDTLTKLQEIENDIQYTEVETISIDKQQKWRKALVDQCELMEEQLGKKERDFHKYASNKYLILK</sequence>
<gene>
    <name evidence="1" type="ORF">PSON_ATCC_30995.1.T0510344</name>
</gene>
<comment type="caution">
    <text evidence="1">The sequence shown here is derived from an EMBL/GenBank/DDBJ whole genome shotgun (WGS) entry which is preliminary data.</text>
</comment>
<dbReference type="EMBL" id="CAJJDN010000051">
    <property type="protein sequence ID" value="CAD8087709.1"/>
    <property type="molecule type" value="Genomic_DNA"/>
</dbReference>
<protein>
    <submittedName>
        <fullName evidence="1">Uncharacterized protein</fullName>
    </submittedName>
</protein>